<dbReference type="EMBL" id="FNUZ01000005">
    <property type="protein sequence ID" value="SEG51348.1"/>
    <property type="molecule type" value="Genomic_DNA"/>
</dbReference>
<evidence type="ECO:0000256" key="2">
    <source>
        <dbReference type="ARBA" id="ARBA00023015"/>
    </source>
</evidence>
<dbReference type="PRINTS" id="PR00032">
    <property type="entry name" value="HTHARAC"/>
</dbReference>
<dbReference type="PROSITE" id="PS01124">
    <property type="entry name" value="HTH_ARAC_FAMILY_2"/>
    <property type="match status" value="1"/>
</dbReference>
<dbReference type="PANTHER" id="PTHR46796:SF13">
    <property type="entry name" value="HTH-TYPE TRANSCRIPTIONAL ACTIVATOR RHAS"/>
    <property type="match status" value="1"/>
</dbReference>
<gene>
    <name evidence="7" type="ORF">SAMN04488045_3127</name>
</gene>
<name>A0A1H6ARM9_9RHOB</name>
<dbReference type="InterPro" id="IPR050204">
    <property type="entry name" value="AraC_XylS_family_regulators"/>
</dbReference>
<evidence type="ECO:0000256" key="4">
    <source>
        <dbReference type="ARBA" id="ARBA00023159"/>
    </source>
</evidence>
<dbReference type="Proteomes" id="UP000236752">
    <property type="component" value="Unassembled WGS sequence"/>
</dbReference>
<organism evidence="7 8">
    <name type="scientific">Thalassococcus halodurans</name>
    <dbReference type="NCBI Taxonomy" id="373675"/>
    <lineage>
        <taxon>Bacteria</taxon>
        <taxon>Pseudomonadati</taxon>
        <taxon>Pseudomonadota</taxon>
        <taxon>Alphaproteobacteria</taxon>
        <taxon>Rhodobacterales</taxon>
        <taxon>Roseobacteraceae</taxon>
        <taxon>Thalassococcus</taxon>
    </lineage>
</organism>
<dbReference type="SMART" id="SM00342">
    <property type="entry name" value="HTH_ARAC"/>
    <property type="match status" value="1"/>
</dbReference>
<dbReference type="InterPro" id="IPR013096">
    <property type="entry name" value="Cupin_2"/>
</dbReference>
<dbReference type="InterPro" id="IPR014710">
    <property type="entry name" value="RmlC-like_jellyroll"/>
</dbReference>
<proteinExistence type="predicted"/>
<sequence>MSATDKKMDKTVDFPLSLMPMRSLSLRLARSTIRMHHGPAWRIDKLNPVHDLIICLTGRGLYHIDGEEITVEPGDALLIPAYTRFRGQHGGGDDIYTGVAQHFTLDLFGRGNVVSQMDLHRKVRLRDWEALGPLVQHYRASATPTSTTLAQHHQFMVLLLAYLEDAFLGWKSNEAIEDSQDQLSMHIMFVATHLSADPLGSVVEETMANVPYNPDYFRRAFRDRIGMTPQKFRELKRMEFAANRLGQGLPVKAVAAELGFSDPYFFSRMFKRFIGASPSSYREKKSKLVEDGKAE</sequence>
<dbReference type="SUPFAM" id="SSF46689">
    <property type="entry name" value="Homeodomain-like"/>
    <property type="match status" value="1"/>
</dbReference>
<dbReference type="Gene3D" id="1.10.10.60">
    <property type="entry name" value="Homeodomain-like"/>
    <property type="match status" value="2"/>
</dbReference>
<dbReference type="InterPro" id="IPR018060">
    <property type="entry name" value="HTH_AraC"/>
</dbReference>
<keyword evidence="1" id="KW-0963">Cytoplasm</keyword>
<dbReference type="AlphaFoldDB" id="A0A1H6ARM9"/>
<dbReference type="GO" id="GO:0003700">
    <property type="term" value="F:DNA-binding transcription factor activity"/>
    <property type="evidence" value="ECO:0007669"/>
    <property type="project" value="InterPro"/>
</dbReference>
<dbReference type="SUPFAM" id="SSF51215">
    <property type="entry name" value="Regulatory protein AraC"/>
    <property type="match status" value="1"/>
</dbReference>
<dbReference type="InterPro" id="IPR018062">
    <property type="entry name" value="HTH_AraC-typ_CS"/>
</dbReference>
<keyword evidence="5" id="KW-0804">Transcription</keyword>
<dbReference type="Gene3D" id="2.60.120.10">
    <property type="entry name" value="Jelly Rolls"/>
    <property type="match status" value="1"/>
</dbReference>
<accession>A0A1H6ARM9</accession>
<dbReference type="InterPro" id="IPR009057">
    <property type="entry name" value="Homeodomain-like_sf"/>
</dbReference>
<keyword evidence="2" id="KW-0805">Transcription regulation</keyword>
<dbReference type="GO" id="GO:0043565">
    <property type="term" value="F:sequence-specific DNA binding"/>
    <property type="evidence" value="ECO:0007669"/>
    <property type="project" value="InterPro"/>
</dbReference>
<keyword evidence="4" id="KW-0010">Activator</keyword>
<dbReference type="InterPro" id="IPR037923">
    <property type="entry name" value="HTH-like"/>
</dbReference>
<reference evidence="7 8" key="1">
    <citation type="submission" date="2016-10" db="EMBL/GenBank/DDBJ databases">
        <authorList>
            <person name="de Groot N.N."/>
        </authorList>
    </citation>
    <scope>NUCLEOTIDE SEQUENCE [LARGE SCALE GENOMIC DNA]</scope>
    <source>
        <strain evidence="7 8">DSM 26915</strain>
    </source>
</reference>
<evidence type="ECO:0000256" key="1">
    <source>
        <dbReference type="ARBA" id="ARBA00022490"/>
    </source>
</evidence>
<evidence type="ECO:0000256" key="3">
    <source>
        <dbReference type="ARBA" id="ARBA00023125"/>
    </source>
</evidence>
<dbReference type="InterPro" id="IPR020449">
    <property type="entry name" value="Tscrpt_reg_AraC-type_HTH"/>
</dbReference>
<evidence type="ECO:0000259" key="6">
    <source>
        <dbReference type="PROSITE" id="PS01124"/>
    </source>
</evidence>
<keyword evidence="8" id="KW-1185">Reference proteome</keyword>
<evidence type="ECO:0000313" key="7">
    <source>
        <dbReference type="EMBL" id="SEG51348.1"/>
    </source>
</evidence>
<keyword evidence="3 7" id="KW-0238">DNA-binding</keyword>
<dbReference type="Pfam" id="PF07883">
    <property type="entry name" value="Cupin_2"/>
    <property type="match status" value="1"/>
</dbReference>
<protein>
    <submittedName>
        <fullName evidence="7">AraC-type DNA-binding protein</fullName>
    </submittedName>
</protein>
<feature type="domain" description="HTH araC/xylS-type" evidence="6">
    <location>
        <begin position="184"/>
        <end position="284"/>
    </location>
</feature>
<dbReference type="PROSITE" id="PS00041">
    <property type="entry name" value="HTH_ARAC_FAMILY_1"/>
    <property type="match status" value="1"/>
</dbReference>
<dbReference type="PANTHER" id="PTHR46796">
    <property type="entry name" value="HTH-TYPE TRANSCRIPTIONAL ACTIVATOR RHAS-RELATED"/>
    <property type="match status" value="1"/>
</dbReference>
<evidence type="ECO:0000313" key="8">
    <source>
        <dbReference type="Proteomes" id="UP000236752"/>
    </source>
</evidence>
<dbReference type="Pfam" id="PF12833">
    <property type="entry name" value="HTH_18"/>
    <property type="match status" value="1"/>
</dbReference>
<evidence type="ECO:0000256" key="5">
    <source>
        <dbReference type="ARBA" id="ARBA00023163"/>
    </source>
</evidence>